<dbReference type="GO" id="GO:0016462">
    <property type="term" value="F:pyrophosphatase activity"/>
    <property type="evidence" value="ECO:0007669"/>
    <property type="project" value="InterPro"/>
</dbReference>
<accession>A0A2X0L8Z7</accession>
<reference evidence="3" key="1">
    <citation type="submission" date="2016-10" db="EMBL/GenBank/DDBJ databases">
        <authorList>
            <person name="Jeantristanb JTB J.-T."/>
            <person name="Ricardo R."/>
        </authorList>
    </citation>
    <scope>NUCLEOTIDE SEQUENCE [LARGE SCALE GENOMIC DNA]</scope>
</reference>
<dbReference type="GO" id="GO:0005737">
    <property type="term" value="C:cytoplasm"/>
    <property type="evidence" value="ECO:0007669"/>
    <property type="project" value="InterPro"/>
</dbReference>
<dbReference type="Gene3D" id="3.10.310.20">
    <property type="entry name" value="DHHA2 domain"/>
    <property type="match status" value="1"/>
</dbReference>
<organism evidence="2 3">
    <name type="scientific">Microbotryum saponariae</name>
    <dbReference type="NCBI Taxonomy" id="289078"/>
    <lineage>
        <taxon>Eukaryota</taxon>
        <taxon>Fungi</taxon>
        <taxon>Dikarya</taxon>
        <taxon>Basidiomycota</taxon>
        <taxon>Pucciniomycotina</taxon>
        <taxon>Microbotryomycetes</taxon>
        <taxon>Microbotryales</taxon>
        <taxon>Microbotryaceae</taxon>
        <taxon>Microbotryum</taxon>
    </lineage>
</organism>
<dbReference type="STRING" id="289078.A0A2X0L8Z7"/>
<sequence>MIDAPSHYCSRSPFQHTGAVIGPSMTALIARHQVLMRKKTDISSMSAWLQKDQAQGREGWQGIEQDLLGWMKERNLSFAAILTSFSESNEENPEGKAVHAREIVLYVGGEGNKVQRLREVLFSALQDDQVLKVEKWKGGAVKGLKDERGWRVWSQGEFRTLAKLAGNARATRKQVAPVTPS</sequence>
<dbReference type="Proteomes" id="UP000249723">
    <property type="component" value="Unassembled WGS sequence"/>
</dbReference>
<gene>
    <name evidence="2" type="ORF">BZ3500_MVSOF-1268-A1-R1_CHR2-1G04636</name>
</gene>
<evidence type="ECO:0000259" key="1">
    <source>
        <dbReference type="Pfam" id="PF02833"/>
    </source>
</evidence>
<dbReference type="InterPro" id="IPR004097">
    <property type="entry name" value="DHHA2"/>
</dbReference>
<dbReference type="AlphaFoldDB" id="A0A2X0L8Z7"/>
<keyword evidence="3" id="KW-1185">Reference proteome</keyword>
<feature type="domain" description="DHHA2" evidence="1">
    <location>
        <begin position="44"/>
        <end position="178"/>
    </location>
</feature>
<dbReference type="Pfam" id="PF02833">
    <property type="entry name" value="DHHA2"/>
    <property type="match status" value="1"/>
</dbReference>
<evidence type="ECO:0000313" key="3">
    <source>
        <dbReference type="Proteomes" id="UP000249723"/>
    </source>
</evidence>
<dbReference type="InterPro" id="IPR038222">
    <property type="entry name" value="DHHA2_dom_sf"/>
</dbReference>
<evidence type="ECO:0000313" key="2">
    <source>
        <dbReference type="EMBL" id="SCZ88785.1"/>
    </source>
</evidence>
<protein>
    <submittedName>
        <fullName evidence="2">BZ3500_MvSof-1268-A1-R1_Chr2-1g04636 protein</fullName>
    </submittedName>
</protein>
<dbReference type="EMBL" id="FMWP01000012">
    <property type="protein sequence ID" value="SCZ88785.1"/>
    <property type="molecule type" value="Genomic_DNA"/>
</dbReference>
<name>A0A2X0L8Z7_9BASI</name>
<dbReference type="OrthoDB" id="374045at2759"/>
<proteinExistence type="predicted"/>